<organism evidence="2 3">
    <name type="scientific">Autumnicola tepida</name>
    <dbReference type="NCBI Taxonomy" id="3075595"/>
    <lineage>
        <taxon>Bacteria</taxon>
        <taxon>Pseudomonadati</taxon>
        <taxon>Bacteroidota</taxon>
        <taxon>Flavobacteriia</taxon>
        <taxon>Flavobacteriales</taxon>
        <taxon>Flavobacteriaceae</taxon>
        <taxon>Autumnicola</taxon>
    </lineage>
</organism>
<dbReference type="EMBL" id="JAVRHQ010000012">
    <property type="protein sequence ID" value="MDT0643427.1"/>
    <property type="molecule type" value="Genomic_DNA"/>
</dbReference>
<dbReference type="Proteomes" id="UP001262889">
    <property type="component" value="Unassembled WGS sequence"/>
</dbReference>
<feature type="region of interest" description="Disordered" evidence="1">
    <location>
        <begin position="285"/>
        <end position="308"/>
    </location>
</feature>
<dbReference type="PANTHER" id="PTHR41339:SF1">
    <property type="entry name" value="SECRETED PROTEIN"/>
    <property type="match status" value="1"/>
</dbReference>
<comment type="caution">
    <text evidence="2">The sequence shown here is derived from an EMBL/GenBank/DDBJ whole genome shotgun (WGS) entry which is preliminary data.</text>
</comment>
<dbReference type="PANTHER" id="PTHR41339">
    <property type="entry name" value="LIPL48"/>
    <property type="match status" value="1"/>
</dbReference>
<name>A0ABU3CAR7_9FLAO</name>
<evidence type="ECO:0000313" key="3">
    <source>
        <dbReference type="Proteomes" id="UP001262889"/>
    </source>
</evidence>
<accession>A0ABU3CAR7</accession>
<evidence type="ECO:0000256" key="1">
    <source>
        <dbReference type="SAM" id="MobiDB-lite"/>
    </source>
</evidence>
<proteinExistence type="predicted"/>
<evidence type="ECO:0008006" key="4">
    <source>
        <dbReference type="Google" id="ProtNLM"/>
    </source>
</evidence>
<keyword evidence="3" id="KW-1185">Reference proteome</keyword>
<reference evidence="2 3" key="1">
    <citation type="submission" date="2023-09" db="EMBL/GenBank/DDBJ databases">
        <authorList>
            <person name="Rey-Velasco X."/>
        </authorList>
    </citation>
    <scope>NUCLEOTIDE SEQUENCE [LARGE SCALE GENOMIC DNA]</scope>
    <source>
        <strain evidence="2 3">F363</strain>
    </source>
</reference>
<dbReference type="RefSeq" id="WP_311535046.1">
    <property type="nucleotide sequence ID" value="NZ_JAVRHQ010000012.1"/>
</dbReference>
<evidence type="ECO:0000313" key="2">
    <source>
        <dbReference type="EMBL" id="MDT0643427.1"/>
    </source>
</evidence>
<protein>
    <recommendedName>
        <fullName evidence="4">Multidrug transporter</fullName>
    </recommendedName>
</protein>
<gene>
    <name evidence="2" type="ORF">RM553_11350</name>
</gene>
<sequence length="418" mass="43703">MAIALVSLLWSCSEDDDVVNPEPTEETCDDGIQNGDETGVDCGGSCEPCEAAEEKDGVIGSQDDVDLDASDLKGDVTADITLDADTEWMLTGALEVKEGATLTIEPGTTIMAAAGGTDVYIAIEQGAMIDAEGTADAPITITSAAENPRSGDWGGLMLAGYASINSGETATTEVADITYGGNDDEDNSGSIDYMIIEYTGARIGGEQEFNGFTFYAVGSGTSISNIMVRYGDDDGIEWFGGTVDVDNALIVNAKDDWFDWTEGWRGNGTNFYGIREFGYNDVTEDPRGIEADNNSDNNDADPRSNPTIDGLTLYHQSTIAMADMIKIRRGSSITVNNGIIAIMAAEGEDAGSASDFIDLTDSAGPAAASTSINVSAIGEADGTDIKNEVGANITVAPGNTGADTSVFDWTGYSFPSME</sequence>